<dbReference type="Gene3D" id="3.40.50.300">
    <property type="entry name" value="P-loop containing nucleotide triphosphate hydrolases"/>
    <property type="match status" value="1"/>
</dbReference>
<dbReference type="Pfam" id="PF22939">
    <property type="entry name" value="WHD_GPIID"/>
    <property type="match status" value="1"/>
</dbReference>
<dbReference type="InterPro" id="IPR054471">
    <property type="entry name" value="GPIID_WHD"/>
</dbReference>
<evidence type="ECO:0000259" key="2">
    <source>
        <dbReference type="Pfam" id="PF22939"/>
    </source>
</evidence>
<feature type="domain" description="GPI inositol-deacylase winged helix" evidence="2">
    <location>
        <begin position="686"/>
        <end position="760"/>
    </location>
</feature>
<feature type="domain" description="Nephrocystin 3-like N-terminal" evidence="3">
    <location>
        <begin position="404"/>
        <end position="564"/>
    </location>
</feature>
<dbReference type="InterPro" id="IPR027417">
    <property type="entry name" value="P-loop_NTPase"/>
</dbReference>
<reference evidence="5" key="1">
    <citation type="journal article" date="2017" name="Genome Biol.">
        <title>Comparative genomics reveals high biological diversity and specific adaptations in the industrially and medically important fungal genus Aspergillus.</title>
        <authorList>
            <person name="de Vries R.P."/>
            <person name="Riley R."/>
            <person name="Wiebenga A."/>
            <person name="Aguilar-Osorio G."/>
            <person name="Amillis S."/>
            <person name="Uchima C.A."/>
            <person name="Anderluh G."/>
            <person name="Asadollahi M."/>
            <person name="Askin M."/>
            <person name="Barry K."/>
            <person name="Battaglia E."/>
            <person name="Bayram O."/>
            <person name="Benocci T."/>
            <person name="Braus-Stromeyer S.A."/>
            <person name="Caldana C."/>
            <person name="Canovas D."/>
            <person name="Cerqueira G.C."/>
            <person name="Chen F."/>
            <person name="Chen W."/>
            <person name="Choi C."/>
            <person name="Clum A."/>
            <person name="Dos Santos R.A."/>
            <person name="Damasio A.R."/>
            <person name="Diallinas G."/>
            <person name="Emri T."/>
            <person name="Fekete E."/>
            <person name="Flipphi M."/>
            <person name="Freyberg S."/>
            <person name="Gallo A."/>
            <person name="Gournas C."/>
            <person name="Habgood R."/>
            <person name="Hainaut M."/>
            <person name="Harispe M.L."/>
            <person name="Henrissat B."/>
            <person name="Hilden K.S."/>
            <person name="Hope R."/>
            <person name="Hossain A."/>
            <person name="Karabika E."/>
            <person name="Karaffa L."/>
            <person name="Karanyi Z."/>
            <person name="Krasevec N."/>
            <person name="Kuo A."/>
            <person name="Kusch H."/>
            <person name="LaButti K."/>
            <person name="Lagendijk E.L."/>
            <person name="Lapidus A."/>
            <person name="Levasseur A."/>
            <person name="Lindquist E."/>
            <person name="Lipzen A."/>
            <person name="Logrieco A.F."/>
            <person name="MacCabe A."/>
            <person name="Maekelae M.R."/>
            <person name="Malavazi I."/>
            <person name="Melin P."/>
            <person name="Meyer V."/>
            <person name="Mielnichuk N."/>
            <person name="Miskei M."/>
            <person name="Molnar A.P."/>
            <person name="Mule G."/>
            <person name="Ngan C.Y."/>
            <person name="Orejas M."/>
            <person name="Orosz E."/>
            <person name="Ouedraogo J.P."/>
            <person name="Overkamp K.M."/>
            <person name="Park H.-S."/>
            <person name="Perrone G."/>
            <person name="Piumi F."/>
            <person name="Punt P.J."/>
            <person name="Ram A.F."/>
            <person name="Ramon A."/>
            <person name="Rauscher S."/>
            <person name="Record E."/>
            <person name="Riano-Pachon D.M."/>
            <person name="Robert V."/>
            <person name="Roehrig J."/>
            <person name="Ruller R."/>
            <person name="Salamov A."/>
            <person name="Salih N.S."/>
            <person name="Samson R.A."/>
            <person name="Sandor E."/>
            <person name="Sanguinetti M."/>
            <person name="Schuetze T."/>
            <person name="Sepcic K."/>
            <person name="Shelest E."/>
            <person name="Sherlock G."/>
            <person name="Sophianopoulou V."/>
            <person name="Squina F.M."/>
            <person name="Sun H."/>
            <person name="Susca A."/>
            <person name="Todd R.B."/>
            <person name="Tsang A."/>
            <person name="Unkles S.E."/>
            <person name="van de Wiele N."/>
            <person name="van Rossen-Uffink D."/>
            <person name="Oliveira J.V."/>
            <person name="Vesth T.C."/>
            <person name="Visser J."/>
            <person name="Yu J.-H."/>
            <person name="Zhou M."/>
            <person name="Andersen M.R."/>
            <person name="Archer D.B."/>
            <person name="Baker S.E."/>
            <person name="Benoit I."/>
            <person name="Brakhage A.A."/>
            <person name="Braus G.H."/>
            <person name="Fischer R."/>
            <person name="Frisvad J.C."/>
            <person name="Goldman G.H."/>
            <person name="Houbraken J."/>
            <person name="Oakley B."/>
            <person name="Pocsi I."/>
            <person name="Scazzocchio C."/>
            <person name="Seiboth B."/>
            <person name="vanKuyk P.A."/>
            <person name="Wortman J."/>
            <person name="Dyer P.S."/>
            <person name="Grigoriev I.V."/>
        </authorList>
    </citation>
    <scope>NUCLEOTIDE SEQUENCE [LARGE SCALE GENOMIC DNA]</scope>
    <source>
        <strain evidence="5">CBS 516.65</strain>
    </source>
</reference>
<gene>
    <name evidence="4" type="ORF">ASPGLDRAFT_1314058</name>
</gene>
<dbReference type="STRING" id="1160497.A0A1L9VQ75"/>
<organism evidence="4 5">
    <name type="scientific">Aspergillus glaucus CBS 516.65</name>
    <dbReference type="NCBI Taxonomy" id="1160497"/>
    <lineage>
        <taxon>Eukaryota</taxon>
        <taxon>Fungi</taxon>
        <taxon>Dikarya</taxon>
        <taxon>Ascomycota</taxon>
        <taxon>Pezizomycotina</taxon>
        <taxon>Eurotiomycetes</taxon>
        <taxon>Eurotiomycetidae</taxon>
        <taxon>Eurotiales</taxon>
        <taxon>Aspergillaceae</taxon>
        <taxon>Aspergillus</taxon>
        <taxon>Aspergillus subgen. Aspergillus</taxon>
    </lineage>
</organism>
<dbReference type="PANTHER" id="PTHR46082:SF11">
    <property type="entry name" value="AAA+ ATPASE DOMAIN-CONTAINING PROTEIN-RELATED"/>
    <property type="match status" value="1"/>
</dbReference>
<dbReference type="Pfam" id="PF24883">
    <property type="entry name" value="NPHP3_N"/>
    <property type="match status" value="1"/>
</dbReference>
<dbReference type="PANTHER" id="PTHR46082">
    <property type="entry name" value="ATP/GTP-BINDING PROTEIN-RELATED"/>
    <property type="match status" value="1"/>
</dbReference>
<dbReference type="EMBL" id="KV878893">
    <property type="protein sequence ID" value="OJJ86073.1"/>
    <property type="molecule type" value="Genomic_DNA"/>
</dbReference>
<accession>A0A1L9VQ75</accession>
<dbReference type="OrthoDB" id="195446at2759"/>
<dbReference type="GO" id="GO:0003824">
    <property type="term" value="F:catalytic activity"/>
    <property type="evidence" value="ECO:0007669"/>
    <property type="project" value="InterPro"/>
</dbReference>
<dbReference type="GO" id="GO:0009116">
    <property type="term" value="P:nucleoside metabolic process"/>
    <property type="evidence" value="ECO:0007669"/>
    <property type="project" value="InterPro"/>
</dbReference>
<dbReference type="InterPro" id="IPR035994">
    <property type="entry name" value="Nucleoside_phosphorylase_sf"/>
</dbReference>
<evidence type="ECO:0000313" key="5">
    <source>
        <dbReference type="Proteomes" id="UP000184300"/>
    </source>
</evidence>
<name>A0A1L9VQ75_ASPGL</name>
<dbReference type="GeneID" id="34457300"/>
<keyword evidence="5" id="KW-1185">Reference proteome</keyword>
<evidence type="ECO:0000256" key="1">
    <source>
        <dbReference type="ARBA" id="ARBA00022737"/>
    </source>
</evidence>
<dbReference type="InterPro" id="IPR053137">
    <property type="entry name" value="NLR-like"/>
</dbReference>
<dbReference type="Proteomes" id="UP000184300">
    <property type="component" value="Unassembled WGS sequence"/>
</dbReference>
<dbReference type="VEuPathDB" id="FungiDB:ASPGLDRAFT_1314058"/>
<dbReference type="Gene3D" id="3.40.50.1580">
    <property type="entry name" value="Nucleoside phosphorylase domain"/>
    <property type="match status" value="1"/>
</dbReference>
<dbReference type="SUPFAM" id="SSF53167">
    <property type="entry name" value="Purine and uridine phosphorylases"/>
    <property type="match status" value="1"/>
</dbReference>
<protein>
    <recommendedName>
        <fullName evidence="6">Nucleoside phosphorylase domain-containing protein</fullName>
    </recommendedName>
</protein>
<dbReference type="SUPFAM" id="SSF52540">
    <property type="entry name" value="P-loop containing nucleoside triphosphate hydrolases"/>
    <property type="match status" value="1"/>
</dbReference>
<evidence type="ECO:0000313" key="4">
    <source>
        <dbReference type="EMBL" id="OJJ86073.1"/>
    </source>
</evidence>
<dbReference type="InterPro" id="IPR056884">
    <property type="entry name" value="NPHP3-like_N"/>
</dbReference>
<sequence length="830" mass="93186">MSERSQTSTFKKLSHNAYTIGWVCALEKEQTAAIAMLEERHETLPKSRTDDNTYALGSIGDHNIVIACQLNRDGPATAVAVSMISTFQYIRFGVIVGIGSGIPPKVRVGDVVVSQPVADYPGIVQWDFGKKETGKFERTGTCNRPPNSLLAAVNRLKTEHEMNGSRIDEYLDEMAKKFPQLASKYTWCDSLRDSLLDTGSHERRNVYLMVWQGSVAFLWYLLALLAALPTKAPATTGNQENAANDGERTHKEVQIHYGLIASGNMDIKDAKFRDNLDRSFGGNLLCVETKAVDITNQFPCIVVRGICDYADAANNDEWQEYAAAVAAAYAKELLGWVQSSDVDTENPVKIILDEVRETVSRTRKDVGDVKSNISKKEKIKVLNWLTPIEYGPQHTDYIRRRQPGAGDWLLESPEYQKWLTSSRKTLFCPGIPGAGKTILVASVVDSLLHRFRNNSRIGVAYMYLNFQEQQTQTVHALLLSIAKQLIRQSSSMPGEIRDLYKYCQSNGTAPSSDEISKVTRLAFKLYSRVFLVIDECNPFVRSNLLSEILGLQFHGNIKLFATSRLFNDIANRFGTIKLEIRASDGDVEKYLDGNMSALPSCVTRNKNLQDTIKKVLVKSVDGMFLLAQLYMDSLRDKVTERAVLDALEEFQQLKPGSDYSNKHRVLSLAYDGVINWIESQGPGLSGLARNVLIWITHAKRPLTTMELQHALSVKPNTSVLDEKNIPDLDDMVSACAGLVRVDEESQTIHLAHNTTREYFEQTLRREWLSNAESVIARTCMTYISFDNFKDLSHEDNIVLSFPFVQYAVDYTLSHISHVVKSSKGHIFLFE</sequence>
<dbReference type="RefSeq" id="XP_022402767.1">
    <property type="nucleotide sequence ID" value="XM_022541039.1"/>
</dbReference>
<evidence type="ECO:0008006" key="6">
    <source>
        <dbReference type="Google" id="ProtNLM"/>
    </source>
</evidence>
<proteinExistence type="predicted"/>
<dbReference type="AlphaFoldDB" id="A0A1L9VQ75"/>
<keyword evidence="1" id="KW-0677">Repeat</keyword>
<evidence type="ECO:0000259" key="3">
    <source>
        <dbReference type="Pfam" id="PF24883"/>
    </source>
</evidence>